<comment type="caution">
    <text evidence="3">The sequence shown here is derived from an EMBL/GenBank/DDBJ whole genome shotgun (WGS) entry which is preliminary data.</text>
</comment>
<feature type="chain" id="PRO_5041941184" evidence="2">
    <location>
        <begin position="23"/>
        <end position="232"/>
    </location>
</feature>
<gene>
    <name evidence="3" type="ORF">B0T24DRAFT_594517</name>
</gene>
<feature type="signal peptide" evidence="2">
    <location>
        <begin position="1"/>
        <end position="22"/>
    </location>
</feature>
<dbReference type="EMBL" id="JAULSN010000004">
    <property type="protein sequence ID" value="KAK3374421.1"/>
    <property type="molecule type" value="Genomic_DNA"/>
</dbReference>
<evidence type="ECO:0000313" key="3">
    <source>
        <dbReference type="EMBL" id="KAK3374421.1"/>
    </source>
</evidence>
<keyword evidence="1" id="KW-1133">Transmembrane helix</keyword>
<keyword evidence="1" id="KW-0812">Transmembrane</keyword>
<dbReference type="AlphaFoldDB" id="A0AAE0KD78"/>
<feature type="transmembrane region" description="Helical" evidence="1">
    <location>
        <begin position="210"/>
        <end position="230"/>
    </location>
</feature>
<organism evidence="3 4">
    <name type="scientific">Lasiosphaeria ovina</name>
    <dbReference type="NCBI Taxonomy" id="92902"/>
    <lineage>
        <taxon>Eukaryota</taxon>
        <taxon>Fungi</taxon>
        <taxon>Dikarya</taxon>
        <taxon>Ascomycota</taxon>
        <taxon>Pezizomycotina</taxon>
        <taxon>Sordariomycetes</taxon>
        <taxon>Sordariomycetidae</taxon>
        <taxon>Sordariales</taxon>
        <taxon>Lasiosphaeriaceae</taxon>
        <taxon>Lasiosphaeria</taxon>
    </lineage>
</organism>
<evidence type="ECO:0000256" key="2">
    <source>
        <dbReference type="SAM" id="SignalP"/>
    </source>
</evidence>
<sequence length="232" mass="23563">MSRRTTWDLAALLLSIVGLTAAAAGDIDGAAKPVPTTNNPRAAPTTVSVYLPDYHEWTALRGSILSTDQSVTAYTIFCADQAPTCEVAGDIPFIISEGPRTLHYGGSAAGIITADLRCDLAGTTEAICTGSSSLGPNYRQGTLTGPTQTVWKRTFSGTDVSWGVLTLATPVPGAGTTDIDGTAAASKGSAAQTATSGASRQSETIRGRRSFLAIAAASMAAAAAAAAAVLPW</sequence>
<dbReference type="PANTHER" id="PTHR40640:SF1">
    <property type="entry name" value="ANCHORED GLYCOPROTEIN, PUTATIVE (AFU_ORTHOLOGUE AFUA_8G04860)-RELATED"/>
    <property type="match status" value="1"/>
</dbReference>
<keyword evidence="1" id="KW-0472">Membrane</keyword>
<reference evidence="3" key="2">
    <citation type="submission" date="2023-06" db="EMBL/GenBank/DDBJ databases">
        <authorList>
            <consortium name="Lawrence Berkeley National Laboratory"/>
            <person name="Haridas S."/>
            <person name="Hensen N."/>
            <person name="Bonometti L."/>
            <person name="Westerberg I."/>
            <person name="Brannstrom I.O."/>
            <person name="Guillou S."/>
            <person name="Cros-Aarteil S."/>
            <person name="Calhoun S."/>
            <person name="Kuo A."/>
            <person name="Mondo S."/>
            <person name="Pangilinan J."/>
            <person name="Riley R."/>
            <person name="Labutti K."/>
            <person name="Andreopoulos B."/>
            <person name="Lipzen A."/>
            <person name="Chen C."/>
            <person name="Yanf M."/>
            <person name="Daum C."/>
            <person name="Ng V."/>
            <person name="Clum A."/>
            <person name="Steindorff A."/>
            <person name="Ohm R."/>
            <person name="Martin F."/>
            <person name="Silar P."/>
            <person name="Natvig D."/>
            <person name="Lalanne C."/>
            <person name="Gautier V."/>
            <person name="Ament-Velasquez S.L."/>
            <person name="Kruys A."/>
            <person name="Hutchinson M.I."/>
            <person name="Powell A.J."/>
            <person name="Barry K."/>
            <person name="Miller A.N."/>
            <person name="Grigoriev I.V."/>
            <person name="Debuchy R."/>
            <person name="Gladieux P."/>
            <person name="Thoren M.H."/>
            <person name="Johannesson H."/>
        </authorList>
    </citation>
    <scope>NUCLEOTIDE SEQUENCE</scope>
    <source>
        <strain evidence="3">CBS 958.72</strain>
    </source>
</reference>
<protein>
    <submittedName>
        <fullName evidence="3">Uncharacterized protein</fullName>
    </submittedName>
</protein>
<dbReference type="PANTHER" id="PTHR40640">
    <property type="entry name" value="ANCHORED GLYCOPROTEIN, PUTATIVE (AFU_ORTHOLOGUE AFUA_8G04860)-RELATED"/>
    <property type="match status" value="1"/>
</dbReference>
<evidence type="ECO:0000313" key="4">
    <source>
        <dbReference type="Proteomes" id="UP001287356"/>
    </source>
</evidence>
<dbReference type="Proteomes" id="UP001287356">
    <property type="component" value="Unassembled WGS sequence"/>
</dbReference>
<keyword evidence="4" id="KW-1185">Reference proteome</keyword>
<reference evidence="3" key="1">
    <citation type="journal article" date="2023" name="Mol. Phylogenet. Evol.">
        <title>Genome-scale phylogeny and comparative genomics of the fungal order Sordariales.</title>
        <authorList>
            <person name="Hensen N."/>
            <person name="Bonometti L."/>
            <person name="Westerberg I."/>
            <person name="Brannstrom I.O."/>
            <person name="Guillou S."/>
            <person name="Cros-Aarteil S."/>
            <person name="Calhoun S."/>
            <person name="Haridas S."/>
            <person name="Kuo A."/>
            <person name="Mondo S."/>
            <person name="Pangilinan J."/>
            <person name="Riley R."/>
            <person name="LaButti K."/>
            <person name="Andreopoulos B."/>
            <person name="Lipzen A."/>
            <person name="Chen C."/>
            <person name="Yan M."/>
            <person name="Daum C."/>
            <person name="Ng V."/>
            <person name="Clum A."/>
            <person name="Steindorff A."/>
            <person name="Ohm R.A."/>
            <person name="Martin F."/>
            <person name="Silar P."/>
            <person name="Natvig D.O."/>
            <person name="Lalanne C."/>
            <person name="Gautier V."/>
            <person name="Ament-Velasquez S.L."/>
            <person name="Kruys A."/>
            <person name="Hutchinson M.I."/>
            <person name="Powell A.J."/>
            <person name="Barry K."/>
            <person name="Miller A.N."/>
            <person name="Grigoriev I.V."/>
            <person name="Debuchy R."/>
            <person name="Gladieux P."/>
            <person name="Hiltunen Thoren M."/>
            <person name="Johannesson H."/>
        </authorList>
    </citation>
    <scope>NUCLEOTIDE SEQUENCE</scope>
    <source>
        <strain evidence="3">CBS 958.72</strain>
    </source>
</reference>
<keyword evidence="2" id="KW-0732">Signal</keyword>
<name>A0AAE0KD78_9PEZI</name>
<accession>A0AAE0KD78</accession>
<evidence type="ECO:0000256" key="1">
    <source>
        <dbReference type="SAM" id="Phobius"/>
    </source>
</evidence>
<proteinExistence type="predicted"/>